<feature type="transmembrane region" description="Helical" evidence="1">
    <location>
        <begin position="57"/>
        <end position="81"/>
    </location>
</feature>
<proteinExistence type="predicted"/>
<reference evidence="2" key="1">
    <citation type="submission" date="2019-08" db="EMBL/GenBank/DDBJ databases">
        <authorList>
            <person name="Kucharzyk K."/>
            <person name="Murdoch R.W."/>
            <person name="Higgins S."/>
            <person name="Loffler F."/>
        </authorList>
    </citation>
    <scope>NUCLEOTIDE SEQUENCE</scope>
</reference>
<name>A0A645B782_9ZZZZ</name>
<keyword evidence="1" id="KW-1133">Transmembrane helix</keyword>
<comment type="caution">
    <text evidence="2">The sequence shown here is derived from an EMBL/GenBank/DDBJ whole genome shotgun (WGS) entry which is preliminary data.</text>
</comment>
<dbReference type="PROSITE" id="PS51257">
    <property type="entry name" value="PROKAR_LIPOPROTEIN"/>
    <property type="match status" value="1"/>
</dbReference>
<keyword evidence="1" id="KW-0472">Membrane</keyword>
<evidence type="ECO:0000313" key="2">
    <source>
        <dbReference type="EMBL" id="MPM61285.1"/>
    </source>
</evidence>
<keyword evidence="1" id="KW-0812">Transmembrane</keyword>
<protein>
    <submittedName>
        <fullName evidence="2">Uncharacterized protein</fullName>
    </submittedName>
</protein>
<feature type="transmembrane region" description="Helical" evidence="1">
    <location>
        <begin position="12"/>
        <end position="29"/>
    </location>
</feature>
<sequence length="82" mass="9283">MRNILREFPVILPILCLLASCIIFWGFIIKVMERLKKLKNHDDTEIVNKKTLAKLKVANILIAIGFIVQLVLGIIGVLISIE</sequence>
<accession>A0A645B782</accession>
<dbReference type="EMBL" id="VSSQ01018259">
    <property type="protein sequence ID" value="MPM61285.1"/>
    <property type="molecule type" value="Genomic_DNA"/>
</dbReference>
<organism evidence="2">
    <name type="scientific">bioreactor metagenome</name>
    <dbReference type="NCBI Taxonomy" id="1076179"/>
    <lineage>
        <taxon>unclassified sequences</taxon>
        <taxon>metagenomes</taxon>
        <taxon>ecological metagenomes</taxon>
    </lineage>
</organism>
<evidence type="ECO:0000256" key="1">
    <source>
        <dbReference type="SAM" id="Phobius"/>
    </source>
</evidence>
<gene>
    <name evidence="2" type="ORF">SDC9_108143</name>
</gene>
<dbReference type="AlphaFoldDB" id="A0A645B782"/>